<dbReference type="PANTHER" id="PTHR47381">
    <property type="entry name" value="ALPHA/BETA-HYDROLASES SUPERFAMILY PROTEIN"/>
    <property type="match status" value="1"/>
</dbReference>
<dbReference type="EMBL" id="QKWK01000006">
    <property type="protein sequence ID" value="TXT09115.1"/>
    <property type="molecule type" value="Genomic_DNA"/>
</dbReference>
<evidence type="ECO:0008006" key="3">
    <source>
        <dbReference type="Google" id="ProtNLM"/>
    </source>
</evidence>
<organism evidence="1 2">
    <name type="scientific">Vanrija humicola</name>
    <name type="common">Yeast</name>
    <name type="synonym">Cryptococcus humicola</name>
    <dbReference type="NCBI Taxonomy" id="5417"/>
    <lineage>
        <taxon>Eukaryota</taxon>
        <taxon>Fungi</taxon>
        <taxon>Dikarya</taxon>
        <taxon>Basidiomycota</taxon>
        <taxon>Agaricomycotina</taxon>
        <taxon>Tremellomycetes</taxon>
        <taxon>Trichosporonales</taxon>
        <taxon>Trichosporonaceae</taxon>
        <taxon>Vanrija</taxon>
    </lineage>
</organism>
<keyword evidence="2" id="KW-1185">Reference proteome</keyword>
<dbReference type="PANTHER" id="PTHR47381:SF3">
    <property type="entry name" value="ALPHA_BETA-HYDROLASES SUPERFAMILY PROTEIN"/>
    <property type="match status" value="1"/>
</dbReference>
<dbReference type="Gene3D" id="3.40.50.1820">
    <property type="entry name" value="alpha/beta hydrolase"/>
    <property type="match status" value="1"/>
</dbReference>
<proteinExistence type="predicted"/>
<protein>
    <recommendedName>
        <fullName evidence="3">Peptidase S9 prolyl oligopeptidase catalytic domain-containing protein</fullName>
    </recommendedName>
</protein>
<reference evidence="1 2" key="1">
    <citation type="journal article" date="2019" name="PLoS Genet.">
        <title>Convergent evolution of linked mating-type loci in basidiomycete fungi.</title>
        <authorList>
            <person name="Sun S."/>
            <person name="Coelho M.A."/>
            <person name="Heitman J."/>
            <person name="Nowrousian M."/>
        </authorList>
    </citation>
    <scope>NUCLEOTIDE SEQUENCE [LARGE SCALE GENOMIC DNA]</scope>
    <source>
        <strain evidence="1 2">CBS 4282</strain>
    </source>
</reference>
<dbReference type="SUPFAM" id="SSF53474">
    <property type="entry name" value="alpha/beta-Hydrolases"/>
    <property type="match status" value="1"/>
</dbReference>
<dbReference type="InterPro" id="IPR029058">
    <property type="entry name" value="AB_hydrolase_fold"/>
</dbReference>
<evidence type="ECO:0000313" key="2">
    <source>
        <dbReference type="Proteomes" id="UP000473826"/>
    </source>
</evidence>
<dbReference type="AlphaFoldDB" id="A0A7D8UZ90"/>
<dbReference type="OrthoDB" id="2152248at2759"/>
<evidence type="ECO:0000313" key="1">
    <source>
        <dbReference type="EMBL" id="TXT09115.1"/>
    </source>
</evidence>
<comment type="caution">
    <text evidence="1">The sequence shown here is derived from an EMBL/GenBank/DDBJ whole genome shotgun (WGS) entry which is preliminary data.</text>
</comment>
<sequence length="298" mass="33059">MDYPALTLGHREPSKRTLDLVDLTVHVYGLDEIRNSQLPISVIIASHGRCNSVKNMHYFAVGLCGELRRLARAGARAKTHDVLVVTLVRGRADHRNHGARLKHRTANLAFDQNPMHLLAPLTPPVGAVQDHQFIIEFLPVYLFPNDERVVTQWMATGISLGGNTVWRLLAEEPRIRIGVPIIGLPPDSFVKYLSARAVSAGLKLAPPTFPASLRPWMEKKAKPGAYDGKKILTLHGAGDELVPYRYGQEDIRAVLAAAAEGEVEIWVQDGVGHICSPEMLGRTAQWFWRWGLSEPKQA</sequence>
<name>A0A7D8UZ90_VANHU</name>
<gene>
    <name evidence="1" type="ORF">VHUM_02589</name>
</gene>
<accession>A0A7D8UZ90</accession>
<dbReference type="Proteomes" id="UP000473826">
    <property type="component" value="Unassembled WGS sequence"/>
</dbReference>